<comment type="function">
    <text evidence="3">Catalyzes the formation of 4-diphosphocytidyl-2-C-methyl-D-erythritol from CTP and 2-C-methyl-D-erythritol 4-phosphate (MEP).</text>
</comment>
<protein>
    <recommendedName>
        <fullName evidence="3">2-C-methyl-D-erythritol 4-phosphate cytidylyltransferase</fullName>
        <ecNumber evidence="3">2.7.7.60</ecNumber>
    </recommendedName>
    <alternativeName>
        <fullName evidence="3">4-diphosphocytidyl-2C-methyl-D-erythritol synthase</fullName>
    </alternativeName>
    <alternativeName>
        <fullName evidence="3">MEP cytidylyltransferase</fullName>
        <shortName evidence="3">MCT</shortName>
    </alternativeName>
</protein>
<comment type="similarity">
    <text evidence="3">Belongs to the IspD/TarI cytidylyltransferase family. IspD subfamily.</text>
</comment>
<dbReference type="GO" id="GO:0019288">
    <property type="term" value="P:isopentenyl diphosphate biosynthetic process, methylerythritol 4-phosphate pathway"/>
    <property type="evidence" value="ECO:0007669"/>
    <property type="project" value="UniProtKB-UniRule"/>
</dbReference>
<feature type="site" description="Positions MEP for the nucleophilic attack" evidence="3">
    <location>
        <position position="138"/>
    </location>
</feature>
<dbReference type="EMBL" id="CP001931">
    <property type="protein sequence ID" value="ADC89540.1"/>
    <property type="molecule type" value="Genomic_DNA"/>
</dbReference>
<evidence type="ECO:0000313" key="4">
    <source>
        <dbReference type="EMBL" id="ADC89540.1"/>
    </source>
</evidence>
<dbReference type="PANTHER" id="PTHR32125">
    <property type="entry name" value="2-C-METHYL-D-ERYTHRITOL 4-PHOSPHATE CYTIDYLYLTRANSFERASE, CHLOROPLASTIC"/>
    <property type="match status" value="1"/>
</dbReference>
<dbReference type="InterPro" id="IPR034683">
    <property type="entry name" value="IspD/TarI"/>
</dbReference>
<dbReference type="RefSeq" id="WP_012991946.1">
    <property type="nucleotide sequence ID" value="NC_013894.1"/>
</dbReference>
<dbReference type="InterPro" id="IPR029044">
    <property type="entry name" value="Nucleotide-diphossugar_trans"/>
</dbReference>
<evidence type="ECO:0000313" key="5">
    <source>
        <dbReference type="Proteomes" id="UP000002043"/>
    </source>
</evidence>
<evidence type="ECO:0000256" key="2">
    <source>
        <dbReference type="ARBA" id="ARBA00022695"/>
    </source>
</evidence>
<dbReference type="Gene3D" id="3.90.550.10">
    <property type="entry name" value="Spore Coat Polysaccharide Biosynthesis Protein SpsA, Chain A"/>
    <property type="match status" value="1"/>
</dbReference>
<comment type="pathway">
    <text evidence="3">Isoprenoid biosynthesis; isopentenyl diphosphate biosynthesis via DXP pathway; isopentenyl diphosphate from 1-deoxy-D-xylulose 5-phosphate: step 2/6.</text>
</comment>
<dbReference type="eggNOG" id="COG1211">
    <property type="taxonomic scope" value="Bacteria"/>
</dbReference>
<dbReference type="PANTHER" id="PTHR32125:SF4">
    <property type="entry name" value="2-C-METHYL-D-ERYTHRITOL 4-PHOSPHATE CYTIDYLYLTRANSFERASE, CHLOROPLASTIC"/>
    <property type="match status" value="1"/>
</dbReference>
<dbReference type="AlphaFoldDB" id="D3SLB0"/>
<dbReference type="SUPFAM" id="SSF53448">
    <property type="entry name" value="Nucleotide-diphospho-sugar transferases"/>
    <property type="match status" value="1"/>
</dbReference>
<dbReference type="Pfam" id="PF01128">
    <property type="entry name" value="IspD"/>
    <property type="match status" value="1"/>
</dbReference>
<feature type="site" description="Transition state stabilizer" evidence="3">
    <location>
        <position position="19"/>
    </location>
</feature>
<dbReference type="OrthoDB" id="9806837at2"/>
<keyword evidence="1 3" id="KW-0808">Transferase</keyword>
<dbReference type="UniPathway" id="UPA00056">
    <property type="reaction ID" value="UER00093"/>
</dbReference>
<dbReference type="KEGG" id="tal:Thal_0908"/>
<dbReference type="FunFam" id="3.90.550.10:FF:000003">
    <property type="entry name" value="2-C-methyl-D-erythritol 4-phosphate cytidylyltransferase"/>
    <property type="match status" value="1"/>
</dbReference>
<reference evidence="5" key="1">
    <citation type="journal article" date="2010" name="Stand. Genomic Sci.">
        <title>Complete genome sequence of Thermocrinis albus type strain (HI 11/12T).</title>
        <authorList>
            <person name="Wirth R."/>
            <person name="Sikorski J."/>
            <person name="Brambilla E."/>
            <person name="Misra M."/>
            <person name="Lapidus A."/>
            <person name="Copeland A."/>
            <person name="Nolan M."/>
            <person name="Lucas S."/>
            <person name="Chen F."/>
            <person name="Tice H."/>
            <person name="Cheng J.F."/>
            <person name="Han C."/>
            <person name="Detter J.C."/>
            <person name="Tapia R."/>
            <person name="Bruce D."/>
            <person name="Goodwin L."/>
            <person name="Pitluck S."/>
            <person name="Pati A."/>
            <person name="Anderson I."/>
            <person name="Ivanova N."/>
            <person name="Mavromatis K."/>
            <person name="Mikhailova N."/>
            <person name="Chen A."/>
            <person name="Palaniappan K."/>
            <person name="Bilek Y."/>
            <person name="Hader T."/>
            <person name="Land M."/>
            <person name="Hauser L."/>
            <person name="Chang Y.J."/>
            <person name="Jeffries C.D."/>
            <person name="Tindall B.J."/>
            <person name="Rohde M."/>
            <person name="Goker M."/>
            <person name="Bristow J."/>
            <person name="Eisen J.A."/>
            <person name="Markowitz V."/>
            <person name="Hugenholtz P."/>
            <person name="Kyrpides N.C."/>
            <person name="Klenk H.P."/>
        </authorList>
    </citation>
    <scope>NUCLEOTIDE SEQUENCE [LARGE SCALE GENOMIC DNA]</scope>
    <source>
        <strain evidence="5">DSM 14484 / JCM 11386 / HI 11/12</strain>
    </source>
</reference>
<keyword evidence="3" id="KW-0414">Isoprene biosynthesis</keyword>
<gene>
    <name evidence="3" type="primary">ispD</name>
    <name evidence="4" type="ordered locus">Thal_0908</name>
</gene>
<sequence>MISVILLAAGQGKRLGFKKQFVKLGGKPLYMHSLEKVLGIFDEVILVLPKEDLGRVELPTGVKKVAGGEERQDSVLEGLLEAKGDIVIIHDCARPFATTEMFRKVAQLEGVEGKITAIPVRDTIKQVSEGMVIKTLDRSALWHAQTPQGFIKKVLLECHFRARNEGVVATDDSALLERYGYKVGVVMGSPLNIKITYPEDLDLAKQLCAVCNP</sequence>
<dbReference type="EC" id="2.7.7.60" evidence="3"/>
<dbReference type="InterPro" id="IPR050088">
    <property type="entry name" value="IspD/TarI_cytidylyltransf_bact"/>
</dbReference>
<feature type="site" description="Transition state stabilizer" evidence="3">
    <location>
        <position position="14"/>
    </location>
</feature>
<dbReference type="InterPro" id="IPR001228">
    <property type="entry name" value="IspD"/>
</dbReference>
<dbReference type="GO" id="GO:0050518">
    <property type="term" value="F:2-C-methyl-D-erythritol 4-phosphate cytidylyltransferase activity"/>
    <property type="evidence" value="ECO:0007669"/>
    <property type="project" value="UniProtKB-UniRule"/>
</dbReference>
<keyword evidence="5" id="KW-1185">Reference proteome</keyword>
<dbReference type="HOGENOM" id="CLU_061281_2_2_0"/>
<accession>D3SLB0</accession>
<name>D3SLB0_THEAH</name>
<comment type="catalytic activity">
    <reaction evidence="3">
        <text>2-C-methyl-D-erythritol 4-phosphate + CTP + H(+) = 4-CDP-2-C-methyl-D-erythritol + diphosphate</text>
        <dbReference type="Rhea" id="RHEA:13429"/>
        <dbReference type="ChEBI" id="CHEBI:15378"/>
        <dbReference type="ChEBI" id="CHEBI:33019"/>
        <dbReference type="ChEBI" id="CHEBI:37563"/>
        <dbReference type="ChEBI" id="CHEBI:57823"/>
        <dbReference type="ChEBI" id="CHEBI:58262"/>
        <dbReference type="EC" id="2.7.7.60"/>
    </reaction>
</comment>
<feature type="site" description="Positions MEP for the nucleophilic attack" evidence="3">
    <location>
        <position position="194"/>
    </location>
</feature>
<dbReference type="NCBIfam" id="TIGR00453">
    <property type="entry name" value="ispD"/>
    <property type="match status" value="1"/>
</dbReference>
<organism evidence="4 5">
    <name type="scientific">Thermocrinis albus (strain DSM 14484 / JCM 11386 / HI 11/12)</name>
    <dbReference type="NCBI Taxonomy" id="638303"/>
    <lineage>
        <taxon>Bacteria</taxon>
        <taxon>Pseudomonadati</taxon>
        <taxon>Aquificota</taxon>
        <taxon>Aquificia</taxon>
        <taxon>Aquificales</taxon>
        <taxon>Aquificaceae</taxon>
        <taxon>Thermocrinis</taxon>
    </lineage>
</organism>
<dbReference type="CDD" id="cd02516">
    <property type="entry name" value="CDP-ME_synthetase"/>
    <property type="match status" value="1"/>
</dbReference>
<proteinExistence type="inferred from homology"/>
<keyword evidence="2 3" id="KW-0548">Nucleotidyltransferase</keyword>
<dbReference type="HAMAP" id="MF_00108">
    <property type="entry name" value="IspD"/>
    <property type="match status" value="1"/>
</dbReference>
<dbReference type="Proteomes" id="UP000002043">
    <property type="component" value="Chromosome"/>
</dbReference>
<dbReference type="STRING" id="638303.Thal_0908"/>
<evidence type="ECO:0000256" key="3">
    <source>
        <dbReference type="HAMAP-Rule" id="MF_00108"/>
    </source>
</evidence>
<evidence type="ECO:0000256" key="1">
    <source>
        <dbReference type="ARBA" id="ARBA00022679"/>
    </source>
</evidence>